<evidence type="ECO:0000313" key="1">
    <source>
        <dbReference type="EMBL" id="KAJ3052156.1"/>
    </source>
</evidence>
<keyword evidence="2" id="KW-1185">Reference proteome</keyword>
<dbReference type="EMBL" id="JADGJD010000320">
    <property type="protein sequence ID" value="KAJ3052156.1"/>
    <property type="molecule type" value="Genomic_DNA"/>
</dbReference>
<sequence>MDPCHIARIPNHVLFQIFEHIQPTYSDDPIRIPTRAERRPELFTNDENRINLQYIFQLAQVCREWRGTAFRLREGQCLDLRNTFQEGTLTDEDHVQWKEGYDLFLRDSVRANSIRELHIMEPHGDLGVAVMKNITERVPLSRMHTIAIGRNSSIVSRK</sequence>
<gene>
    <name evidence="1" type="ORF">HK097_006802</name>
</gene>
<comment type="caution">
    <text evidence="1">The sequence shown here is derived from an EMBL/GenBank/DDBJ whole genome shotgun (WGS) entry which is preliminary data.</text>
</comment>
<organism evidence="1 2">
    <name type="scientific">Rhizophlyctis rosea</name>
    <dbReference type="NCBI Taxonomy" id="64517"/>
    <lineage>
        <taxon>Eukaryota</taxon>
        <taxon>Fungi</taxon>
        <taxon>Fungi incertae sedis</taxon>
        <taxon>Chytridiomycota</taxon>
        <taxon>Chytridiomycota incertae sedis</taxon>
        <taxon>Chytridiomycetes</taxon>
        <taxon>Rhizophlyctidales</taxon>
        <taxon>Rhizophlyctidaceae</taxon>
        <taxon>Rhizophlyctis</taxon>
    </lineage>
</organism>
<evidence type="ECO:0008006" key="3">
    <source>
        <dbReference type="Google" id="ProtNLM"/>
    </source>
</evidence>
<proteinExistence type="predicted"/>
<reference evidence="1" key="1">
    <citation type="submission" date="2020-05" db="EMBL/GenBank/DDBJ databases">
        <title>Phylogenomic resolution of chytrid fungi.</title>
        <authorList>
            <person name="Stajich J.E."/>
            <person name="Amses K."/>
            <person name="Simmons R."/>
            <person name="Seto K."/>
            <person name="Myers J."/>
            <person name="Bonds A."/>
            <person name="Quandt C.A."/>
            <person name="Barry K."/>
            <person name="Liu P."/>
            <person name="Grigoriev I."/>
            <person name="Longcore J.E."/>
            <person name="James T.Y."/>
        </authorList>
    </citation>
    <scope>NUCLEOTIDE SEQUENCE</scope>
    <source>
        <strain evidence="1">JEL0318</strain>
    </source>
</reference>
<name>A0AAD5X6B4_9FUNG</name>
<evidence type="ECO:0000313" key="2">
    <source>
        <dbReference type="Proteomes" id="UP001212841"/>
    </source>
</evidence>
<accession>A0AAD5X6B4</accession>
<dbReference type="AlphaFoldDB" id="A0AAD5X6B4"/>
<dbReference type="Proteomes" id="UP001212841">
    <property type="component" value="Unassembled WGS sequence"/>
</dbReference>
<protein>
    <recommendedName>
        <fullName evidence="3">F-box domain-containing protein</fullName>
    </recommendedName>
</protein>